<accession>A0A1H5PJ69</accession>
<feature type="compositionally biased region" description="Basic and acidic residues" evidence="1">
    <location>
        <begin position="12"/>
        <end position="21"/>
    </location>
</feature>
<gene>
    <name evidence="2" type="ORF">SAMN04488561_4470</name>
</gene>
<evidence type="ECO:0000313" key="2">
    <source>
        <dbReference type="EMBL" id="SEF13775.1"/>
    </source>
</evidence>
<name>A0A1H5PJ69_9ACTN</name>
<keyword evidence="3" id="KW-1185">Reference proteome</keyword>
<dbReference type="Proteomes" id="UP000181980">
    <property type="component" value="Unassembled WGS sequence"/>
</dbReference>
<evidence type="ECO:0000313" key="3">
    <source>
        <dbReference type="Proteomes" id="UP000181980"/>
    </source>
</evidence>
<proteinExistence type="predicted"/>
<feature type="compositionally biased region" description="Basic residues" evidence="1">
    <location>
        <begin position="1"/>
        <end position="11"/>
    </location>
</feature>
<organism evidence="2 3">
    <name type="scientific">Jiangella alba</name>
    <dbReference type="NCBI Taxonomy" id="561176"/>
    <lineage>
        <taxon>Bacteria</taxon>
        <taxon>Bacillati</taxon>
        <taxon>Actinomycetota</taxon>
        <taxon>Actinomycetes</taxon>
        <taxon>Jiangellales</taxon>
        <taxon>Jiangellaceae</taxon>
        <taxon>Jiangella</taxon>
    </lineage>
</organism>
<evidence type="ECO:0000256" key="1">
    <source>
        <dbReference type="SAM" id="MobiDB-lite"/>
    </source>
</evidence>
<dbReference type="EMBL" id="FNUC01000004">
    <property type="protein sequence ID" value="SEF13775.1"/>
    <property type="molecule type" value="Genomic_DNA"/>
</dbReference>
<reference evidence="3" key="1">
    <citation type="submission" date="2016-10" db="EMBL/GenBank/DDBJ databases">
        <authorList>
            <person name="Varghese N."/>
            <person name="Submissions S."/>
        </authorList>
    </citation>
    <scope>NUCLEOTIDE SEQUENCE [LARGE SCALE GENOMIC DNA]</scope>
    <source>
        <strain evidence="3">DSM 45237</strain>
    </source>
</reference>
<sequence>MKRQPKQRIKRKGLDRGKDAAYHSLRRQLGDKKKAW</sequence>
<dbReference type="AlphaFoldDB" id="A0A1H5PJ69"/>
<protein>
    <submittedName>
        <fullName evidence="2">Uncharacterized protein</fullName>
    </submittedName>
</protein>
<feature type="region of interest" description="Disordered" evidence="1">
    <location>
        <begin position="1"/>
        <end position="36"/>
    </location>
</feature>